<organism evidence="1 2">
    <name type="scientific">Haloechinothrix salitolerans</name>
    <dbReference type="NCBI Taxonomy" id="926830"/>
    <lineage>
        <taxon>Bacteria</taxon>
        <taxon>Bacillati</taxon>
        <taxon>Actinomycetota</taxon>
        <taxon>Actinomycetes</taxon>
        <taxon>Pseudonocardiales</taxon>
        <taxon>Pseudonocardiaceae</taxon>
        <taxon>Haloechinothrix</taxon>
    </lineage>
</organism>
<sequence>MTAQPSLIFDTTVLSHFARADRLDVLCDLVIAETCGTTEVVKQELRQGAVDYPELADALDLAWLVILPLDSGEALVSFAAAEQCGGTVITDDRDAVRVGRAHGLDVHGTIWLLAAACRNGKLTEVSASNLIDTLRATNLRLPCTGAEFGVFVRDHGLLP</sequence>
<dbReference type="EMBL" id="JBHSXX010000001">
    <property type="protein sequence ID" value="MFC6868462.1"/>
    <property type="molecule type" value="Genomic_DNA"/>
</dbReference>
<reference evidence="2" key="1">
    <citation type="journal article" date="2019" name="Int. J. Syst. Evol. Microbiol.">
        <title>The Global Catalogue of Microorganisms (GCM) 10K type strain sequencing project: providing services to taxonomists for standard genome sequencing and annotation.</title>
        <authorList>
            <consortium name="The Broad Institute Genomics Platform"/>
            <consortium name="The Broad Institute Genome Sequencing Center for Infectious Disease"/>
            <person name="Wu L."/>
            <person name="Ma J."/>
        </authorList>
    </citation>
    <scope>NUCLEOTIDE SEQUENCE [LARGE SCALE GENOMIC DNA]</scope>
    <source>
        <strain evidence="2">KCTC 32255</strain>
    </source>
</reference>
<dbReference type="RefSeq" id="WP_345398754.1">
    <property type="nucleotide sequence ID" value="NZ_BAABLA010000028.1"/>
</dbReference>
<protein>
    <recommendedName>
        <fullName evidence="3">PIN domain-containing protein</fullName>
    </recommendedName>
</protein>
<evidence type="ECO:0008006" key="3">
    <source>
        <dbReference type="Google" id="ProtNLM"/>
    </source>
</evidence>
<dbReference type="Proteomes" id="UP001596337">
    <property type="component" value="Unassembled WGS sequence"/>
</dbReference>
<dbReference type="PANTHER" id="PTHR39550">
    <property type="entry name" value="SLL0658 PROTEIN"/>
    <property type="match status" value="1"/>
</dbReference>
<dbReference type="Pfam" id="PF11848">
    <property type="entry name" value="DUF3368"/>
    <property type="match status" value="1"/>
</dbReference>
<evidence type="ECO:0000313" key="2">
    <source>
        <dbReference type="Proteomes" id="UP001596337"/>
    </source>
</evidence>
<dbReference type="PANTHER" id="PTHR39550:SF1">
    <property type="entry name" value="SLL0658 PROTEIN"/>
    <property type="match status" value="1"/>
</dbReference>
<gene>
    <name evidence="1" type="ORF">ACFQGD_15060</name>
</gene>
<accession>A0ABW2C188</accession>
<keyword evidence="2" id="KW-1185">Reference proteome</keyword>
<proteinExistence type="predicted"/>
<dbReference type="InterPro" id="IPR021799">
    <property type="entry name" value="PIN-like_prokaryotic"/>
</dbReference>
<name>A0ABW2C188_9PSEU</name>
<evidence type="ECO:0000313" key="1">
    <source>
        <dbReference type="EMBL" id="MFC6868462.1"/>
    </source>
</evidence>
<dbReference type="InterPro" id="IPR029060">
    <property type="entry name" value="PIN-like_dom_sf"/>
</dbReference>
<comment type="caution">
    <text evidence="1">The sequence shown here is derived from an EMBL/GenBank/DDBJ whole genome shotgun (WGS) entry which is preliminary data.</text>
</comment>
<dbReference type="SUPFAM" id="SSF88723">
    <property type="entry name" value="PIN domain-like"/>
    <property type="match status" value="1"/>
</dbReference>